<organism evidence="2 3">
    <name type="scientific">Gigaspora margarita</name>
    <dbReference type="NCBI Taxonomy" id="4874"/>
    <lineage>
        <taxon>Eukaryota</taxon>
        <taxon>Fungi</taxon>
        <taxon>Fungi incertae sedis</taxon>
        <taxon>Mucoromycota</taxon>
        <taxon>Glomeromycotina</taxon>
        <taxon>Glomeromycetes</taxon>
        <taxon>Diversisporales</taxon>
        <taxon>Gigasporaceae</taxon>
        <taxon>Gigaspora</taxon>
    </lineage>
</organism>
<keyword evidence="3" id="KW-1185">Reference proteome</keyword>
<dbReference type="PANTHER" id="PTHR15600">
    <property type="entry name" value="SACSIN"/>
    <property type="match status" value="1"/>
</dbReference>
<dbReference type="SUPFAM" id="SSF54695">
    <property type="entry name" value="POZ domain"/>
    <property type="match status" value="1"/>
</dbReference>
<dbReference type="Pfam" id="PF25794">
    <property type="entry name" value="SACS"/>
    <property type="match status" value="2"/>
</dbReference>
<evidence type="ECO:0000313" key="3">
    <source>
        <dbReference type="Proteomes" id="UP000439903"/>
    </source>
</evidence>
<dbReference type="InterPro" id="IPR011333">
    <property type="entry name" value="SKP1/BTB/POZ_sf"/>
</dbReference>
<dbReference type="EMBL" id="WTPW01000024">
    <property type="protein sequence ID" value="KAF0558049.1"/>
    <property type="molecule type" value="Genomic_DNA"/>
</dbReference>
<evidence type="ECO:0000313" key="2">
    <source>
        <dbReference type="EMBL" id="KAF0558049.1"/>
    </source>
</evidence>
<dbReference type="Gene3D" id="3.30.710.10">
    <property type="entry name" value="Potassium Channel Kv1.1, Chain A"/>
    <property type="match status" value="1"/>
</dbReference>
<dbReference type="PANTHER" id="PTHR15600:SF42">
    <property type="entry name" value="SACSIN"/>
    <property type="match status" value="1"/>
</dbReference>
<protein>
    <submittedName>
        <fullName evidence="2">Sacsin</fullName>
    </submittedName>
</protein>
<reference evidence="2 3" key="1">
    <citation type="journal article" date="2019" name="Environ. Microbiol.">
        <title>At the nexus of three kingdoms: the genome of the mycorrhizal fungus Gigaspora margarita provides insights into plant, endobacterial and fungal interactions.</title>
        <authorList>
            <person name="Venice F."/>
            <person name="Ghignone S."/>
            <person name="Salvioli di Fossalunga A."/>
            <person name="Amselem J."/>
            <person name="Novero M."/>
            <person name="Xianan X."/>
            <person name="Sedzielewska Toro K."/>
            <person name="Morin E."/>
            <person name="Lipzen A."/>
            <person name="Grigoriev I.V."/>
            <person name="Henrissat B."/>
            <person name="Martin F.M."/>
            <person name="Bonfante P."/>
        </authorList>
    </citation>
    <scope>NUCLEOTIDE SEQUENCE [LARGE SCALE GENOMIC DNA]</scope>
    <source>
        <strain evidence="2 3">BEG34</strain>
    </source>
</reference>
<dbReference type="OrthoDB" id="1262810at2759"/>
<dbReference type="SUPFAM" id="SSF55874">
    <property type="entry name" value="ATPase domain of HSP90 chaperone/DNA topoisomerase II/histidine kinase"/>
    <property type="match status" value="2"/>
</dbReference>
<dbReference type="InterPro" id="IPR052972">
    <property type="entry name" value="Sacsin_chaperone_reg"/>
</dbReference>
<dbReference type="CDD" id="cd18186">
    <property type="entry name" value="BTB_POZ_ZBTB_KLHL-like"/>
    <property type="match status" value="1"/>
</dbReference>
<dbReference type="Proteomes" id="UP000439903">
    <property type="component" value="Unassembled WGS sequence"/>
</dbReference>
<dbReference type="PROSITE" id="PS50097">
    <property type="entry name" value="BTB"/>
    <property type="match status" value="1"/>
</dbReference>
<dbReference type="InterPro" id="IPR036890">
    <property type="entry name" value="HATPase_C_sf"/>
</dbReference>
<dbReference type="SMART" id="SM00225">
    <property type="entry name" value="BTB"/>
    <property type="match status" value="1"/>
</dbReference>
<gene>
    <name evidence="2" type="ORF">F8M41_011206</name>
</gene>
<evidence type="ECO:0000259" key="1">
    <source>
        <dbReference type="PROSITE" id="PS50097"/>
    </source>
</evidence>
<comment type="caution">
    <text evidence="2">The sequence shown here is derived from an EMBL/GenBank/DDBJ whole genome shotgun (WGS) entry which is preliminary data.</text>
</comment>
<accession>A0A8H4EV99</accession>
<feature type="domain" description="BTB" evidence="1">
    <location>
        <begin position="2541"/>
        <end position="2598"/>
    </location>
</feature>
<sequence>MSYTELRLIVRRCIYNIFRCKKILVYIFFRYIVMDEENIFVPFNPDEEYTTRIKNILTEYPDGSQILKEILQNSDDAQSSEQIFILDHNTYPAKKLFDPKLCRYQGPALLSANNAIFQEKDFKSLLNLANSAKMDECDKIGVMGIGFNSIFHITDVCSFISGSSYVFIDPHSRGYCEAPTGQRGTKANFVNHNLAMKYPDQFTPFSVALENNPLDEFYKGTIFRYPLRTDEDAAESKISTKKYQISQVREMLDTFFKIDNITCLLFLKYIEKISFYELKDGSKIPELIYEIKVINAKEIREKRMFLANNIKVKKQSEVTYQMELCQRSTKDETKIESKWQIISYIADNDERFNTNVRDCKFVPIVGLAARIDDVSENKGRLYCFLPLPEIEEDFSISINGCFAVSKNRRHLEVSTNEDLASDDVLLRKGLWNKYLFENVIPVAWKKFLSEVKNYVSFKQIYKLWPVPADRSSRNLDTKRCLWANLLQNVVNQLDVNLKVFRGPLDYLSVNDGYFADKTFKNSPDLLKLLTKLKFPVFIDIPESIVAKIEQSILRNHMNFITPEKVCEHLTVTYMHNDSHVDLNDTERLLLLEYVLRVKNVRELHGLPLIPVENKTFTTFKPRCHNEFYYIANKKEHMLIDKNFMGKIVDNTIGKELLTTLYNYAKNEKDINIQILSDVEFAKILNENIMFYNVENSESLQEIKVGIKKMEWIYKIWDHLQQNDRDLSCFLDVYLLLIDTNKNDNFITLRKLGAKQKCLCNSSQNQLYKDIIQILPLLGSTFINVNILKYEKLKSYVIEIDNVIAVLSSFEMHSSFPSNLVHADLTHDQRNKLTSYLGYLKRETCYTKAANVIKYIPLFTDVNSTNIINISLLIESKKDYFLLPKEDEQSYGCIISPSVFLETHTSEDLRFLLEEVLNVQRLKQEEYWKEHVVKYLNSQEINIIDEVIKELFKRWEIISNVREELKEIEFVTASSTKKQRPIDIFAPDEQLKVLFYSDEPFFPAEEYQTDYPKLLELGMKKLMTTNDLINRIKIYTSSNHKCKTHEKSLLLLKYIDSNYQDLNNSNDLHELWKKIRTETWIPVKNPSGQHTFSKATDCRDLLHAPFVSRKMPIVDCLIKNNDLRKILGWDDNIPIDTMLNQLFWLLKEFEMEKKKETEDDINKIYEYLNNTIDNNIDFLKDKLSKAKWILNDDEIYSTDTLVFTLPNCLMAFKWVLVSKHNIKYYQRLLEKLGVKKELGTSDCLEIFQNLNFRDKKFEVINILGYLSYKNEDLRGLLIPNMHNEMITHENILYNDINNNEELVNENSSILTHSEISKDLAKRLKIKNFSENFVINKIHTFDAEITALFKKTLEEFDRDEIVFREFLKNADDAGATQFCVILDDSDYRGSKSLIKEEMDCWQGPAIWLYNNKSFTEGDFKSIINVECNKKPDKIGKDGLGFVSCYNLTDLPQFVSSNRIVFFDPQRKFLPDNKCGSIFYFHDYSNEDQKHVFNIFKNQFEPYLNLNGNIFELDFNDKKFEGTLFRLPLRTESSEICNKLYKIDDIKEVLENIKKNITSELIFLQNIESIEVYRKKGRHENAKLMWKVEIIKNDPGRKSFGKKLQAFQIDIQFTEGDDLKYENWLVCSGEKTSGSNDEPLPSDTWGGVAAVISPSYEKQPQNGRYYSHISLDATGISINLHSNNWALSPDRISLDLNKKKTSQNTNILMKVLPQLHVKFYEEYLKRQHKVNFQVISKFWPFDSKISVEYGKKVLELVSQETHKIFWSPSKGGSYVSFKHCCFIDEKTPKNIIDFLNENEYPTVLLGPEYLKVFKFKSQQINPQLVRSILKSNRCVLCLSNLDLSFSLLHYILEDECYEDLEGIQLVPLFKNRFGTFSRHKNYCIASSKQFELFPNAGPDHFISAEILEIKGLYEIFTEYEFLIATNIKEFSEPSRDFLLKELNEVSELGWKPNSSLFPNQKWLNEIWSYILNSSLEPYQSFPLLEVYDSNNKHKLISLTNAKQKPLLVYSNCAKDKSIIKALTNIGIRFTTHEYNEKLEEYILTLKVENILSMIEVYQCQDKLSNDKEAKDILSQYFCQNLSLIHNVANKLKKLPIWPTHTIKDENIIYKSILDKNAYLIPTRPNSSQPFTFYPLRECQTYYFNTTYQSNMRELLESLSSKKQNKLLYIKEVIFSVISIPQNMQDGYLQFLIDISFDDDVIDEIKSYIKGLKVIPNKVFKLCYAKDLFDEDIPLFKCVYKESNLFLPSILQNNQKFKEVLKEIGFNRNVTPEIFIKCAEEIKACFEHENDLDKRKKIKNSAETAVCYFYKNHSKLNFSKSQWDKLSKIKFVPTSKKVLKVQYIYSCNYKNEKLQSFENLCLSKYKNLAWTQLSFFKKEPDEDVLKKYRDLGLPTIKTIIKHLKTIQKKVSKSDEWKPKDTNDSLLFEIIKDIYKELNSQCTINTKEFYSCFKFVPLFLNSTNPFDSQSWVIASQLDINIKNDYDSKRRPVAEYLRKYEKLLTLAGVSLVEISDWFKPKPIIYSSQQLSKSIIEFLKAGKKTKFNNVLFKVKNEEFYANSSILVCVAPYFQEIFFKQEEIEYKLEYEDIEPNSFNILLNWLYGEPFPQSIHCDGKVKYNDEFFQICKDLILASKNFRLKSLKDLIECEFAEYLKTNLDHNILIKVKKLAEEYNLDDLFEYCKLVEQEMNSKEQQFSTVINKTHAAEIASWIDDIM</sequence>
<dbReference type="Pfam" id="PF00651">
    <property type="entry name" value="BTB"/>
    <property type="match status" value="1"/>
</dbReference>
<dbReference type="NCBIfam" id="NF047352">
    <property type="entry name" value="P_loop_sacsin"/>
    <property type="match status" value="1"/>
</dbReference>
<dbReference type="GO" id="GO:0030544">
    <property type="term" value="F:Hsp70 protein binding"/>
    <property type="evidence" value="ECO:0007669"/>
    <property type="project" value="TreeGrafter"/>
</dbReference>
<dbReference type="InterPro" id="IPR000210">
    <property type="entry name" value="BTB/POZ_dom"/>
</dbReference>
<proteinExistence type="predicted"/>
<name>A0A8H4EV99_GIGMA</name>
<dbReference type="InterPro" id="IPR058210">
    <property type="entry name" value="SACS/Nov_dom"/>
</dbReference>